<dbReference type="Proteomes" id="UP001610335">
    <property type="component" value="Unassembled WGS sequence"/>
</dbReference>
<protein>
    <recommendedName>
        <fullName evidence="5">BZIP transcription factor</fullName>
    </recommendedName>
</protein>
<feature type="coiled-coil region" evidence="1">
    <location>
        <begin position="53"/>
        <end position="80"/>
    </location>
</feature>
<keyword evidence="4" id="KW-1185">Reference proteome</keyword>
<gene>
    <name evidence="3" type="ORF">BDW59DRAFT_167978</name>
</gene>
<feature type="compositionally biased region" description="Basic and acidic residues" evidence="2">
    <location>
        <begin position="1"/>
        <end position="24"/>
    </location>
</feature>
<name>A0ABR4H861_9EURO</name>
<keyword evidence="1" id="KW-0175">Coiled coil</keyword>
<evidence type="ECO:0000256" key="2">
    <source>
        <dbReference type="SAM" id="MobiDB-lite"/>
    </source>
</evidence>
<evidence type="ECO:0000256" key="1">
    <source>
        <dbReference type="SAM" id="Coils"/>
    </source>
</evidence>
<organism evidence="3 4">
    <name type="scientific">Aspergillus cavernicola</name>
    <dbReference type="NCBI Taxonomy" id="176166"/>
    <lineage>
        <taxon>Eukaryota</taxon>
        <taxon>Fungi</taxon>
        <taxon>Dikarya</taxon>
        <taxon>Ascomycota</taxon>
        <taxon>Pezizomycotina</taxon>
        <taxon>Eurotiomycetes</taxon>
        <taxon>Eurotiomycetidae</taxon>
        <taxon>Eurotiales</taxon>
        <taxon>Aspergillaceae</taxon>
        <taxon>Aspergillus</taxon>
        <taxon>Aspergillus subgen. Nidulantes</taxon>
    </lineage>
</organism>
<accession>A0ABR4H861</accession>
<sequence length="319" mass="37065">MIDSDRIVTSETERSDIQEGDSHQVHSIPDFASPTAPITSDASKAPPSLAERNRQLTMRLRDAERALADEQKHHQQTQTRLWNREQEVGKLRREKVQATNELDRFIHHSQVFTHLTDEQIIQEATQLRCDVRDFTLQRVRSDKHLQISQDLCKFMSNYLKISQDDVRNYLQPPQLRPSVVQAFLWAFLHGEVFHRYAWLAPEAAKAMLDTRSFLYPLTTHASEAVSEGQRKFHMWRANTSTLLLNIVNLDIQRTHDMWRDFSEEKAGYICQYLGPLLLPKNDLEDQLADSGIHDLDIRQKPLSLQRRRHGGTDRPKGAE</sequence>
<evidence type="ECO:0000313" key="4">
    <source>
        <dbReference type="Proteomes" id="UP001610335"/>
    </source>
</evidence>
<reference evidence="3 4" key="1">
    <citation type="submission" date="2024-07" db="EMBL/GenBank/DDBJ databases">
        <title>Section-level genome sequencing and comparative genomics of Aspergillus sections Usti and Cavernicolus.</title>
        <authorList>
            <consortium name="Lawrence Berkeley National Laboratory"/>
            <person name="Nybo J.L."/>
            <person name="Vesth T.C."/>
            <person name="Theobald S."/>
            <person name="Frisvad J.C."/>
            <person name="Larsen T.O."/>
            <person name="Kjaerboelling I."/>
            <person name="Rothschild-Mancinelli K."/>
            <person name="Lyhne E.K."/>
            <person name="Kogle M.E."/>
            <person name="Barry K."/>
            <person name="Clum A."/>
            <person name="Na H."/>
            <person name="Ledsgaard L."/>
            <person name="Lin J."/>
            <person name="Lipzen A."/>
            <person name="Kuo A."/>
            <person name="Riley R."/>
            <person name="Mondo S."/>
            <person name="LaButti K."/>
            <person name="Haridas S."/>
            <person name="Pangalinan J."/>
            <person name="Salamov A.A."/>
            <person name="Simmons B.A."/>
            <person name="Magnuson J.K."/>
            <person name="Chen J."/>
            <person name="Drula E."/>
            <person name="Henrissat B."/>
            <person name="Wiebenga A."/>
            <person name="Lubbers R.J."/>
            <person name="Gomes A.C."/>
            <person name="Makela M.R."/>
            <person name="Stajich J."/>
            <person name="Grigoriev I.V."/>
            <person name="Mortensen U.H."/>
            <person name="De vries R.P."/>
            <person name="Baker S.E."/>
            <person name="Andersen M.R."/>
        </authorList>
    </citation>
    <scope>NUCLEOTIDE SEQUENCE [LARGE SCALE GENOMIC DNA]</scope>
    <source>
        <strain evidence="3 4">CBS 600.67</strain>
    </source>
</reference>
<evidence type="ECO:0008006" key="5">
    <source>
        <dbReference type="Google" id="ProtNLM"/>
    </source>
</evidence>
<feature type="region of interest" description="Disordered" evidence="2">
    <location>
        <begin position="1"/>
        <end position="50"/>
    </location>
</feature>
<dbReference type="EMBL" id="JBFXLS010000233">
    <property type="protein sequence ID" value="KAL2811643.1"/>
    <property type="molecule type" value="Genomic_DNA"/>
</dbReference>
<comment type="caution">
    <text evidence="3">The sequence shown here is derived from an EMBL/GenBank/DDBJ whole genome shotgun (WGS) entry which is preliminary data.</text>
</comment>
<proteinExistence type="predicted"/>
<evidence type="ECO:0000313" key="3">
    <source>
        <dbReference type="EMBL" id="KAL2811643.1"/>
    </source>
</evidence>